<dbReference type="EMBL" id="RXOF01000002">
    <property type="protein sequence ID" value="RTQ52302.1"/>
    <property type="molecule type" value="Genomic_DNA"/>
</dbReference>
<sequence length="170" mass="19052">MVKLSTKQEATQAARLAQVRPELGAAYRVALRRWMGDPKLMLLGLPIVTCGYRSNAEQNALYAQGRQSLAVVNQLRKAAGLSPIGKVEAGRVVTYKRSGQSNHNHLPSLALDVAHLQEDGSVKWDNAALLLFSRLMRYADKRITWGADWDRDGITSDEQFRDWPHFELHG</sequence>
<evidence type="ECO:0000313" key="1">
    <source>
        <dbReference type="EMBL" id="RTQ52302.1"/>
    </source>
</evidence>
<dbReference type="OrthoDB" id="9799970at2"/>
<dbReference type="Proteomes" id="UP000282184">
    <property type="component" value="Unassembled WGS sequence"/>
</dbReference>
<protein>
    <submittedName>
        <fullName evidence="1">M15 family peptidase</fullName>
    </submittedName>
</protein>
<reference evidence="1 2" key="1">
    <citation type="submission" date="2018-12" db="EMBL/GenBank/DDBJ databases">
        <title>Hymenobacter gummosus sp. nov., isolated from a spring.</title>
        <authorList>
            <person name="Nie L."/>
        </authorList>
    </citation>
    <scope>NUCLEOTIDE SEQUENCE [LARGE SCALE GENOMIC DNA]</scope>
    <source>
        <strain evidence="1 2">KCTC 52166</strain>
    </source>
</reference>
<comment type="caution">
    <text evidence="1">The sequence shown here is derived from an EMBL/GenBank/DDBJ whole genome shotgun (WGS) entry which is preliminary data.</text>
</comment>
<dbReference type="CDD" id="cd14845">
    <property type="entry name" value="L-Ala-D-Glu_peptidase_like"/>
    <property type="match status" value="1"/>
</dbReference>
<gene>
    <name evidence="1" type="ORF">EJV47_04575</name>
</gene>
<dbReference type="AlphaFoldDB" id="A0A431U769"/>
<evidence type="ECO:0000313" key="2">
    <source>
        <dbReference type="Proteomes" id="UP000282184"/>
    </source>
</evidence>
<proteinExistence type="predicted"/>
<organism evidence="1 2">
    <name type="scientific">Hymenobacter gummosus</name>
    <dbReference type="NCBI Taxonomy" id="1776032"/>
    <lineage>
        <taxon>Bacteria</taxon>
        <taxon>Pseudomonadati</taxon>
        <taxon>Bacteroidota</taxon>
        <taxon>Cytophagia</taxon>
        <taxon>Cytophagales</taxon>
        <taxon>Hymenobacteraceae</taxon>
        <taxon>Hymenobacter</taxon>
    </lineage>
</organism>
<name>A0A431U769_9BACT</name>
<keyword evidence="2" id="KW-1185">Reference proteome</keyword>
<dbReference type="Gene3D" id="3.30.1380.10">
    <property type="match status" value="1"/>
</dbReference>
<dbReference type="InterPro" id="IPR009045">
    <property type="entry name" value="Zn_M74/Hedgehog-like"/>
</dbReference>
<accession>A0A431U769</accession>
<dbReference type="SUPFAM" id="SSF55166">
    <property type="entry name" value="Hedgehog/DD-peptidase"/>
    <property type="match status" value="1"/>
</dbReference>